<dbReference type="Gene3D" id="3.40.960.10">
    <property type="entry name" value="VSR Endonuclease"/>
    <property type="match status" value="1"/>
</dbReference>
<dbReference type="InterPro" id="IPR011335">
    <property type="entry name" value="Restrct_endonuc-II-like"/>
</dbReference>
<sequence>MGTESGVFTLAELTAMDWSRDDIAQARRAGTLISVTRGWVRSPGADSRVVSAVTAGGALSCVSALRFHQAHGSPGIWIPPGHSETHVRRSKHMKSAARPTGPFRWCQGFGRPLPVTTAVDAIPTALNCAARCLGAEEWIAVVDSVLNTTEWTVPDIQAQMGIVSKTVAAMFARCDERSQSGTESIARLRLRAAGFRVDVQPSIGGREHADLRTGALLIECDGRSYHSDENAFRNDRRRDRMTTIDRWITMRLTYDDVLYGWDQVLEDIRAVTRPDRHRIRRGNDPRRAHLASP</sequence>
<evidence type="ECO:0000313" key="1">
    <source>
        <dbReference type="EMBL" id="MDG6782678.1"/>
    </source>
</evidence>
<reference evidence="1" key="1">
    <citation type="submission" date="2023-04" db="EMBL/GenBank/DDBJ databases">
        <title>Characterization and analysis of the complete genome of Gordonia rubripertincta 112, the degrader of aromatic and aliphatic compounds.</title>
        <authorList>
            <person name="Frantsuzova E."/>
            <person name="Bogun A."/>
            <person name="Delegan Y."/>
        </authorList>
    </citation>
    <scope>NUCLEOTIDE SEQUENCE</scope>
    <source>
        <strain evidence="1">112</strain>
    </source>
</reference>
<protein>
    <recommendedName>
        <fullName evidence="2">DUF559 domain-containing protein</fullName>
    </recommendedName>
</protein>
<proteinExistence type="predicted"/>
<dbReference type="EMBL" id="JARUXG010000012">
    <property type="protein sequence ID" value="MDG6782678.1"/>
    <property type="molecule type" value="Genomic_DNA"/>
</dbReference>
<evidence type="ECO:0008006" key="2">
    <source>
        <dbReference type="Google" id="ProtNLM"/>
    </source>
</evidence>
<dbReference type="AlphaFoldDB" id="A0AAW6R9V3"/>
<dbReference type="RefSeq" id="WP_005199678.1">
    <property type="nucleotide sequence ID" value="NZ_CP136136.1"/>
</dbReference>
<comment type="caution">
    <text evidence="1">The sequence shown here is derived from an EMBL/GenBank/DDBJ whole genome shotgun (WGS) entry which is preliminary data.</text>
</comment>
<dbReference type="SUPFAM" id="SSF52980">
    <property type="entry name" value="Restriction endonuclease-like"/>
    <property type="match status" value="1"/>
</dbReference>
<organism evidence="1">
    <name type="scientific">Gordonia rubripertincta</name>
    <name type="common">Rhodococcus corallinus</name>
    <dbReference type="NCBI Taxonomy" id="36822"/>
    <lineage>
        <taxon>Bacteria</taxon>
        <taxon>Bacillati</taxon>
        <taxon>Actinomycetota</taxon>
        <taxon>Actinomycetes</taxon>
        <taxon>Mycobacteriales</taxon>
        <taxon>Gordoniaceae</taxon>
        <taxon>Gordonia</taxon>
    </lineage>
</organism>
<gene>
    <name evidence="1" type="ORF">QBL07_17815</name>
</gene>
<accession>A0AAW6R9V3</accession>
<name>A0AAW6R9V3_GORRU</name>